<proteinExistence type="predicted"/>
<dbReference type="GO" id="GO:0016740">
    <property type="term" value="F:transferase activity"/>
    <property type="evidence" value="ECO:0007669"/>
    <property type="project" value="UniProtKB-KW"/>
</dbReference>
<dbReference type="PROSITE" id="PS01045">
    <property type="entry name" value="SQUALEN_PHYTOEN_SYN_2"/>
    <property type="match status" value="1"/>
</dbReference>
<evidence type="ECO:0000256" key="1">
    <source>
        <dbReference type="ARBA" id="ARBA00022679"/>
    </source>
</evidence>
<dbReference type="InterPro" id="IPR008949">
    <property type="entry name" value="Isoprenoid_synthase_dom_sf"/>
</dbReference>
<dbReference type="PANTHER" id="PTHR31480">
    <property type="entry name" value="BIFUNCTIONAL LYCOPENE CYCLASE/PHYTOENE SYNTHASE"/>
    <property type="match status" value="1"/>
</dbReference>
<dbReference type="InterPro" id="IPR002060">
    <property type="entry name" value="Squ/phyt_synthse"/>
</dbReference>
<organism evidence="2 3">
    <name type="scientific">Glaciecola petra</name>
    <dbReference type="NCBI Taxonomy" id="3075602"/>
    <lineage>
        <taxon>Bacteria</taxon>
        <taxon>Pseudomonadati</taxon>
        <taxon>Pseudomonadota</taxon>
        <taxon>Gammaproteobacteria</taxon>
        <taxon>Alteromonadales</taxon>
        <taxon>Alteromonadaceae</taxon>
        <taxon>Glaciecola</taxon>
    </lineage>
</organism>
<dbReference type="EC" id="2.5.1.-" evidence="2"/>
<name>A0ABU2ZR65_9ALTE</name>
<dbReference type="SFLD" id="SFLDS00005">
    <property type="entry name" value="Isoprenoid_Synthase_Type_I"/>
    <property type="match status" value="1"/>
</dbReference>
<dbReference type="RefSeq" id="WP_311368205.1">
    <property type="nucleotide sequence ID" value="NZ_JAVRHX010000001.1"/>
</dbReference>
<dbReference type="SFLD" id="SFLDG01018">
    <property type="entry name" value="Squalene/Phytoene_Synthase_Lik"/>
    <property type="match status" value="1"/>
</dbReference>
<comment type="caution">
    <text evidence="2">The sequence shown here is derived from an EMBL/GenBank/DDBJ whole genome shotgun (WGS) entry which is preliminary data.</text>
</comment>
<dbReference type="PROSITE" id="PS01044">
    <property type="entry name" value="SQUALEN_PHYTOEN_SYN_1"/>
    <property type="match status" value="1"/>
</dbReference>
<dbReference type="SFLD" id="SFLDG01212">
    <property type="entry name" value="Phytoene_synthase_like"/>
    <property type="match status" value="1"/>
</dbReference>
<keyword evidence="1 2" id="KW-0808">Transferase</keyword>
<protein>
    <submittedName>
        <fullName evidence="2">Phytoene/squalene synthase family protein</fullName>
        <ecNumber evidence="2">2.5.1.-</ecNumber>
    </submittedName>
</protein>
<gene>
    <name evidence="2" type="ORF">RM552_07840</name>
</gene>
<dbReference type="InterPro" id="IPR019845">
    <property type="entry name" value="Squalene/phytoene_synthase_CS"/>
</dbReference>
<keyword evidence="3" id="KW-1185">Reference proteome</keyword>
<dbReference type="CDD" id="cd00683">
    <property type="entry name" value="Trans_IPPS_HH"/>
    <property type="match status" value="1"/>
</dbReference>
<reference evidence="2 3" key="1">
    <citation type="submission" date="2023-09" db="EMBL/GenBank/DDBJ databases">
        <authorList>
            <person name="Rey-Velasco X."/>
        </authorList>
    </citation>
    <scope>NUCLEOTIDE SEQUENCE [LARGE SCALE GENOMIC DNA]</scope>
    <source>
        <strain evidence="2 3">P117</strain>
    </source>
</reference>
<dbReference type="SUPFAM" id="SSF48576">
    <property type="entry name" value="Terpenoid synthases"/>
    <property type="match status" value="1"/>
</dbReference>
<dbReference type="Gene3D" id="1.10.600.10">
    <property type="entry name" value="Farnesyl Diphosphate Synthase"/>
    <property type="match status" value="1"/>
</dbReference>
<dbReference type="EMBL" id="JAVRHX010000001">
    <property type="protein sequence ID" value="MDT0594746.1"/>
    <property type="molecule type" value="Genomic_DNA"/>
</dbReference>
<evidence type="ECO:0000313" key="3">
    <source>
        <dbReference type="Proteomes" id="UP001253545"/>
    </source>
</evidence>
<dbReference type="InterPro" id="IPR033904">
    <property type="entry name" value="Trans_IPPS_HH"/>
</dbReference>
<dbReference type="InterPro" id="IPR044843">
    <property type="entry name" value="Trans_IPPS_bact-type"/>
</dbReference>
<evidence type="ECO:0000313" key="2">
    <source>
        <dbReference type="EMBL" id="MDT0594746.1"/>
    </source>
</evidence>
<accession>A0ABU2ZR65</accession>
<dbReference type="Pfam" id="PF00494">
    <property type="entry name" value="SQS_PSY"/>
    <property type="match status" value="1"/>
</dbReference>
<dbReference type="Proteomes" id="UP001253545">
    <property type="component" value="Unassembled WGS sequence"/>
</dbReference>
<sequence length="305" mass="34237">MHNINSRANAIDLLKQHGKSFNFARWFLEKDTGIDAARLYGFCRVIDDIVDEPKNGNLHDALNELHEIEHGIKNNTRTHLLVQDFIALCEQHDINRRHGLQLIEGVQMDSETVALQTQEDLIQYAYLVAGVVGLMMSPILKAPAYANSFAVDLGIGMQLTNIARDVLEDAKNGRRYIPGDWVDNMTAESIANPKKEQKAQVIGAVKRLLALAERYYVSGINGISYIPKKNQLGIFVAANVYKEIGRVIQERGYNYTEGRCVVPKARKLKVALRCIVESFNLSASLQPQAHESVLHYAIKDLVDIK</sequence>